<evidence type="ECO:0000259" key="8">
    <source>
        <dbReference type="PROSITE" id="PS50850"/>
    </source>
</evidence>
<dbReference type="Gene3D" id="1.20.1250.20">
    <property type="entry name" value="MFS general substrate transporter like domains"/>
    <property type="match status" value="1"/>
</dbReference>
<evidence type="ECO:0000256" key="6">
    <source>
        <dbReference type="ARBA" id="ARBA00023136"/>
    </source>
</evidence>
<feature type="transmembrane region" description="Helical" evidence="7">
    <location>
        <begin position="114"/>
        <end position="132"/>
    </location>
</feature>
<comment type="subcellular location">
    <subcellularLocation>
        <location evidence="1">Cell membrane</location>
        <topology evidence="1">Multi-pass membrane protein</topology>
    </subcellularLocation>
</comment>
<dbReference type="RefSeq" id="WP_323076321.1">
    <property type="nucleotide sequence ID" value="NZ_CBCSKM010000006.1"/>
</dbReference>
<dbReference type="InterPro" id="IPR036259">
    <property type="entry name" value="MFS_trans_sf"/>
</dbReference>
<dbReference type="InterPro" id="IPR050189">
    <property type="entry name" value="MFS_Efflux_Transporters"/>
</dbReference>
<dbReference type="Pfam" id="PF07690">
    <property type="entry name" value="MFS_1"/>
    <property type="match status" value="1"/>
</dbReference>
<keyword evidence="3" id="KW-1003">Cell membrane</keyword>
<proteinExistence type="predicted"/>
<name>A0ABU5PGL7_9BACL</name>
<evidence type="ECO:0000256" key="1">
    <source>
        <dbReference type="ARBA" id="ARBA00004651"/>
    </source>
</evidence>
<evidence type="ECO:0000256" key="4">
    <source>
        <dbReference type="ARBA" id="ARBA00022692"/>
    </source>
</evidence>
<protein>
    <submittedName>
        <fullName evidence="9">MFS transporter</fullName>
    </submittedName>
</protein>
<dbReference type="PANTHER" id="PTHR43124:SF3">
    <property type="entry name" value="CHLORAMPHENICOL EFFLUX PUMP RV0191"/>
    <property type="match status" value="1"/>
</dbReference>
<dbReference type="InterPro" id="IPR020846">
    <property type="entry name" value="MFS_dom"/>
</dbReference>
<feature type="domain" description="Major facilitator superfamily (MFS) profile" evidence="8">
    <location>
        <begin position="1"/>
        <end position="159"/>
    </location>
</feature>
<evidence type="ECO:0000313" key="9">
    <source>
        <dbReference type="EMBL" id="MEA3569083.1"/>
    </source>
</evidence>
<keyword evidence="4 7" id="KW-0812">Transmembrane</keyword>
<reference evidence="9 10" key="1">
    <citation type="submission" date="2023-12" db="EMBL/GenBank/DDBJ databases">
        <title>Whole genome sequencing of Paenibacillus phoenicis isolated from the Phoenix Mars Lander spacecraft assembly facility.</title>
        <authorList>
            <person name="Garcia A."/>
            <person name="Venkateswaran K."/>
        </authorList>
    </citation>
    <scope>NUCLEOTIDE SEQUENCE [LARGE SCALE GENOMIC DNA]</scope>
    <source>
        <strain evidence="9 10">3PO2SA</strain>
    </source>
</reference>
<evidence type="ECO:0000313" key="10">
    <source>
        <dbReference type="Proteomes" id="UP001292216"/>
    </source>
</evidence>
<keyword evidence="5 7" id="KW-1133">Transmembrane helix</keyword>
<keyword evidence="2" id="KW-0813">Transport</keyword>
<comment type="caution">
    <text evidence="9">The sequence shown here is derived from an EMBL/GenBank/DDBJ whole genome shotgun (WGS) entry which is preliminary data.</text>
</comment>
<evidence type="ECO:0000256" key="7">
    <source>
        <dbReference type="SAM" id="Phobius"/>
    </source>
</evidence>
<evidence type="ECO:0000256" key="5">
    <source>
        <dbReference type="ARBA" id="ARBA00022989"/>
    </source>
</evidence>
<dbReference type="SUPFAM" id="SSF103473">
    <property type="entry name" value="MFS general substrate transporter"/>
    <property type="match status" value="1"/>
</dbReference>
<gene>
    <name evidence="9" type="ORF">U9M73_03630</name>
</gene>
<dbReference type="Proteomes" id="UP001292216">
    <property type="component" value="Unassembled WGS sequence"/>
</dbReference>
<dbReference type="PROSITE" id="PS50850">
    <property type="entry name" value="MFS"/>
    <property type="match status" value="1"/>
</dbReference>
<dbReference type="EMBL" id="JAYERP010000001">
    <property type="protein sequence ID" value="MEA3569083.1"/>
    <property type="molecule type" value="Genomic_DNA"/>
</dbReference>
<keyword evidence="6 7" id="KW-0472">Membrane</keyword>
<feature type="transmembrane region" description="Helical" evidence="7">
    <location>
        <begin position="53"/>
        <end position="74"/>
    </location>
</feature>
<evidence type="ECO:0000256" key="3">
    <source>
        <dbReference type="ARBA" id="ARBA00022475"/>
    </source>
</evidence>
<feature type="transmembrane region" description="Helical" evidence="7">
    <location>
        <begin position="86"/>
        <end position="108"/>
    </location>
</feature>
<keyword evidence="10" id="KW-1185">Reference proteome</keyword>
<evidence type="ECO:0000256" key="2">
    <source>
        <dbReference type="ARBA" id="ARBA00022448"/>
    </source>
</evidence>
<accession>A0ABU5PGL7</accession>
<organism evidence="9 10">
    <name type="scientific">Paenibacillus phoenicis</name>
    <dbReference type="NCBI Taxonomy" id="554117"/>
    <lineage>
        <taxon>Bacteria</taxon>
        <taxon>Bacillati</taxon>
        <taxon>Bacillota</taxon>
        <taxon>Bacilli</taxon>
        <taxon>Bacillales</taxon>
        <taxon>Paenibacillaceae</taxon>
        <taxon>Paenibacillus</taxon>
    </lineage>
</organism>
<dbReference type="InterPro" id="IPR011701">
    <property type="entry name" value="MFS"/>
</dbReference>
<dbReference type="PANTHER" id="PTHR43124">
    <property type="entry name" value="PURINE EFFLUX PUMP PBUE"/>
    <property type="match status" value="1"/>
</dbReference>
<sequence>MTVASVKHRSRPDTDTPVSVDLGSWIEKNGYEISPELPSREIYFPREMNGTLLAGRILSSFAHGTLFGTIVVTAKDLARPGREGRSIAFVSSGLTVSVILGAPLGTLLGQLLGWRFPFLIITLLTAIAWIGVMKQIQPLPRPEGMSLKGQLRIFNVDHC</sequence>